<dbReference type="Pfam" id="PF00583">
    <property type="entry name" value="Acetyltransf_1"/>
    <property type="match status" value="1"/>
</dbReference>
<evidence type="ECO:0000256" key="1">
    <source>
        <dbReference type="ARBA" id="ARBA00022679"/>
    </source>
</evidence>
<keyword evidence="1" id="KW-0808">Transferase</keyword>
<dbReference type="PROSITE" id="PS51186">
    <property type="entry name" value="GNAT"/>
    <property type="match status" value="1"/>
</dbReference>
<evidence type="ECO:0000313" key="4">
    <source>
        <dbReference type="EMBL" id="GGG49665.1"/>
    </source>
</evidence>
<comment type="caution">
    <text evidence="4">The sequence shown here is derived from an EMBL/GenBank/DDBJ whole genome shotgun (WGS) entry which is preliminary data.</text>
</comment>
<dbReference type="InterPro" id="IPR000182">
    <property type="entry name" value="GNAT_dom"/>
</dbReference>
<reference evidence="4" key="1">
    <citation type="journal article" date="2014" name="Int. J. Syst. Evol. Microbiol.">
        <title>Complete genome sequence of Corynebacterium casei LMG S-19264T (=DSM 44701T), isolated from a smear-ripened cheese.</title>
        <authorList>
            <consortium name="US DOE Joint Genome Institute (JGI-PGF)"/>
            <person name="Walter F."/>
            <person name="Albersmeier A."/>
            <person name="Kalinowski J."/>
            <person name="Ruckert C."/>
        </authorList>
    </citation>
    <scope>NUCLEOTIDE SEQUENCE</scope>
    <source>
        <strain evidence="4">CGMCC 1.12751</strain>
    </source>
</reference>
<dbReference type="Proteomes" id="UP000625976">
    <property type="component" value="Unassembled WGS sequence"/>
</dbReference>
<dbReference type="InterPro" id="IPR051556">
    <property type="entry name" value="N-term/lysine_N-AcTrnsfr"/>
</dbReference>
<dbReference type="RefSeq" id="WP_188464573.1">
    <property type="nucleotide sequence ID" value="NZ_BMFQ01000002.1"/>
</dbReference>
<dbReference type="AlphaFoldDB" id="A0A917LPK7"/>
<organism evidence="4 5">
    <name type="scientific">Bizionia arctica</name>
    <dbReference type="NCBI Taxonomy" id="1495645"/>
    <lineage>
        <taxon>Bacteria</taxon>
        <taxon>Pseudomonadati</taxon>
        <taxon>Bacteroidota</taxon>
        <taxon>Flavobacteriia</taxon>
        <taxon>Flavobacteriales</taxon>
        <taxon>Flavobacteriaceae</taxon>
        <taxon>Bizionia</taxon>
    </lineage>
</organism>
<dbReference type="EMBL" id="BMFQ01000002">
    <property type="protein sequence ID" value="GGG49665.1"/>
    <property type="molecule type" value="Genomic_DNA"/>
</dbReference>
<evidence type="ECO:0000259" key="3">
    <source>
        <dbReference type="PROSITE" id="PS51186"/>
    </source>
</evidence>
<dbReference type="InterPro" id="IPR016181">
    <property type="entry name" value="Acyl_CoA_acyltransferase"/>
</dbReference>
<protein>
    <recommendedName>
        <fullName evidence="3">N-acetyltransferase domain-containing protein</fullName>
    </recommendedName>
</protein>
<dbReference type="Gene3D" id="3.40.630.30">
    <property type="match status" value="1"/>
</dbReference>
<feature type="domain" description="N-acetyltransferase" evidence="3">
    <location>
        <begin position="2"/>
        <end position="163"/>
    </location>
</feature>
<dbReference type="PANTHER" id="PTHR42919">
    <property type="entry name" value="N-ALPHA-ACETYLTRANSFERASE"/>
    <property type="match status" value="1"/>
</dbReference>
<name>A0A917LPK7_9FLAO</name>
<accession>A0A917LPK7</accession>
<reference evidence="4" key="2">
    <citation type="submission" date="2020-09" db="EMBL/GenBank/DDBJ databases">
        <authorList>
            <person name="Sun Q."/>
            <person name="Zhou Y."/>
        </authorList>
    </citation>
    <scope>NUCLEOTIDE SEQUENCE</scope>
    <source>
        <strain evidence="4">CGMCC 1.12751</strain>
    </source>
</reference>
<gene>
    <name evidence="4" type="ORF">GCM10010976_21230</name>
</gene>
<dbReference type="PANTHER" id="PTHR42919:SF8">
    <property type="entry name" value="N-ALPHA-ACETYLTRANSFERASE 50"/>
    <property type="match status" value="1"/>
</dbReference>
<keyword evidence="2" id="KW-0012">Acyltransferase</keyword>
<dbReference type="GO" id="GO:0016747">
    <property type="term" value="F:acyltransferase activity, transferring groups other than amino-acyl groups"/>
    <property type="evidence" value="ECO:0007669"/>
    <property type="project" value="InterPro"/>
</dbReference>
<dbReference type="SUPFAM" id="SSF55729">
    <property type="entry name" value="Acyl-CoA N-acyltransferases (Nat)"/>
    <property type="match status" value="1"/>
</dbReference>
<proteinExistence type="predicted"/>
<evidence type="ECO:0000313" key="5">
    <source>
        <dbReference type="Proteomes" id="UP000625976"/>
    </source>
</evidence>
<sequence length="171" mass="20039">MTNIVKANLSHAKILSEIGKQTFIESHGMSAPEKDITNYIKSKFTKVVFEAELEDSNNIFHMITYNEKPIGYSKISYNSTQENISFKNITKLERLYILQEYHHLKLGFELFKFNVELSKKQNQAGLWLYVWVENQKAINFYNKVGFKIIGSYDFQISETHSNPNHQMLLVY</sequence>
<keyword evidence="5" id="KW-1185">Reference proteome</keyword>
<evidence type="ECO:0000256" key="2">
    <source>
        <dbReference type="ARBA" id="ARBA00023315"/>
    </source>
</evidence>